<dbReference type="HOGENOM" id="CLU_2070305_0_0_0"/>
<feature type="region of interest" description="Disordered" evidence="1">
    <location>
        <begin position="1"/>
        <end position="26"/>
    </location>
</feature>
<name>D7BI85_ALLS1</name>
<feature type="compositionally biased region" description="Basic and acidic residues" evidence="1">
    <location>
        <begin position="10"/>
        <end position="20"/>
    </location>
</feature>
<accession>D7BI85</accession>
<evidence type="ECO:0000256" key="1">
    <source>
        <dbReference type="SAM" id="MobiDB-lite"/>
    </source>
</evidence>
<reference evidence="2 3" key="1">
    <citation type="journal article" date="2010" name="Stand. Genomic Sci.">
        <title>Complete genome sequence of Meiothermus silvanus type strain (VI-R2).</title>
        <authorList>
            <person name="Sikorski J."/>
            <person name="Tindall B.J."/>
            <person name="Lowry S."/>
            <person name="Lucas S."/>
            <person name="Nolan M."/>
            <person name="Copeland A."/>
            <person name="Glavina Del Rio T."/>
            <person name="Tice H."/>
            <person name="Cheng J.F."/>
            <person name="Han C."/>
            <person name="Pitluck S."/>
            <person name="Liolios K."/>
            <person name="Ivanova N."/>
            <person name="Mavromatis K."/>
            <person name="Mikhailova N."/>
            <person name="Pati A."/>
            <person name="Goodwin L."/>
            <person name="Chen A."/>
            <person name="Palaniappan K."/>
            <person name="Land M."/>
            <person name="Hauser L."/>
            <person name="Chang Y.J."/>
            <person name="Jeffries C.D."/>
            <person name="Rohde M."/>
            <person name="Goker M."/>
            <person name="Woyke T."/>
            <person name="Bristow J."/>
            <person name="Eisen J.A."/>
            <person name="Markowitz V."/>
            <person name="Hugenholtz P."/>
            <person name="Kyrpides N.C."/>
            <person name="Klenk H.P."/>
            <person name="Lapidus A."/>
        </authorList>
    </citation>
    <scope>NUCLEOTIDE SEQUENCE [LARGE SCALE GENOMIC DNA]</scope>
    <source>
        <strain evidence="3">ATCC 700542 / DSM 9946 / VI-R2</strain>
    </source>
</reference>
<keyword evidence="3" id="KW-1185">Reference proteome</keyword>
<dbReference type="EMBL" id="CP002042">
    <property type="protein sequence ID" value="ADH62359.1"/>
    <property type="molecule type" value="Genomic_DNA"/>
</dbReference>
<evidence type="ECO:0000313" key="2">
    <source>
        <dbReference type="EMBL" id="ADH62359.1"/>
    </source>
</evidence>
<dbReference type="Proteomes" id="UP000001916">
    <property type="component" value="Chromosome"/>
</dbReference>
<dbReference type="AlphaFoldDB" id="D7BI85"/>
<gene>
    <name evidence="2" type="ordered locus">Mesil_0419</name>
</gene>
<sequence length="118" mass="13384">MKKPKSQAKPKREASNHFEESIAGLSPSLQREMQALRIHEAKILKLLSDPQKAEQYLSDPLSTLEAHGIEVPVLLKRRLQQFDPNLAEHLRRQTYALPGGQTVTARIRVHFTRGPKEG</sequence>
<protein>
    <submittedName>
        <fullName evidence="2">Uncharacterized protein</fullName>
    </submittedName>
</protein>
<organism evidence="2 3">
    <name type="scientific">Allomeiothermus silvanus (strain ATCC 700542 / DSM 9946 / NBRC 106475 / NCIMB 13440 / VI-R2)</name>
    <name type="common">Thermus silvanus</name>
    <dbReference type="NCBI Taxonomy" id="526227"/>
    <lineage>
        <taxon>Bacteria</taxon>
        <taxon>Thermotogati</taxon>
        <taxon>Deinococcota</taxon>
        <taxon>Deinococci</taxon>
        <taxon>Thermales</taxon>
        <taxon>Thermaceae</taxon>
        <taxon>Allomeiothermus</taxon>
    </lineage>
</organism>
<evidence type="ECO:0000313" key="3">
    <source>
        <dbReference type="Proteomes" id="UP000001916"/>
    </source>
</evidence>
<dbReference type="RefSeq" id="WP_013156965.1">
    <property type="nucleotide sequence ID" value="NC_014212.1"/>
</dbReference>
<dbReference type="STRING" id="526227.Mesil_0419"/>
<dbReference type="OrthoDB" id="4743871at2"/>
<proteinExistence type="predicted"/>
<dbReference type="KEGG" id="msv:Mesil_0419"/>
<dbReference type="eggNOG" id="ENOG502ZSII">
    <property type="taxonomic scope" value="Bacteria"/>
</dbReference>